<dbReference type="InterPro" id="IPR036282">
    <property type="entry name" value="Glutathione-S-Trfase_C_sf"/>
</dbReference>
<evidence type="ECO:0000259" key="3">
    <source>
        <dbReference type="Pfam" id="PF17172"/>
    </source>
</evidence>
<keyword evidence="1" id="KW-1133">Transmembrane helix</keyword>
<dbReference type="Pfam" id="PF17172">
    <property type="entry name" value="GST_N_4"/>
    <property type="match status" value="1"/>
</dbReference>
<dbReference type="PANTHER" id="PTHR12289">
    <property type="entry name" value="METAXIN RELATED"/>
    <property type="match status" value="1"/>
</dbReference>
<dbReference type="Gene3D" id="1.20.1050.10">
    <property type="match status" value="1"/>
</dbReference>
<evidence type="ECO:0000256" key="1">
    <source>
        <dbReference type="SAM" id="Phobius"/>
    </source>
</evidence>
<feature type="domain" description="Thioredoxin-like fold" evidence="3">
    <location>
        <begin position="39"/>
        <end position="126"/>
    </location>
</feature>
<feature type="transmembrane region" description="Helical" evidence="1">
    <location>
        <begin position="117"/>
        <end position="138"/>
    </location>
</feature>
<evidence type="ECO:0008006" key="6">
    <source>
        <dbReference type="Google" id="ProtNLM"/>
    </source>
</evidence>
<dbReference type="Proteomes" id="UP000271974">
    <property type="component" value="Unassembled WGS sequence"/>
</dbReference>
<organism evidence="4 5">
    <name type="scientific">Elysia chlorotica</name>
    <name type="common">Eastern emerald elysia</name>
    <name type="synonym">Sea slug</name>
    <dbReference type="NCBI Taxonomy" id="188477"/>
    <lineage>
        <taxon>Eukaryota</taxon>
        <taxon>Metazoa</taxon>
        <taxon>Spiralia</taxon>
        <taxon>Lophotrochozoa</taxon>
        <taxon>Mollusca</taxon>
        <taxon>Gastropoda</taxon>
        <taxon>Heterobranchia</taxon>
        <taxon>Euthyneura</taxon>
        <taxon>Panpulmonata</taxon>
        <taxon>Sacoglossa</taxon>
        <taxon>Placobranchoidea</taxon>
        <taxon>Plakobranchidae</taxon>
        <taxon>Elysia</taxon>
    </lineage>
</organism>
<protein>
    <recommendedName>
        <fullName evidence="6">GST C-terminal domain-containing protein</fullName>
    </recommendedName>
</protein>
<proteinExistence type="predicted"/>
<keyword evidence="1" id="KW-0472">Membrane</keyword>
<dbReference type="InterPro" id="IPR033468">
    <property type="entry name" value="Metaxin_GST"/>
</dbReference>
<dbReference type="GO" id="GO:0007005">
    <property type="term" value="P:mitochondrion organization"/>
    <property type="evidence" value="ECO:0007669"/>
    <property type="project" value="TreeGrafter"/>
</dbReference>
<dbReference type="EMBL" id="RQTK01000136">
    <property type="protein sequence ID" value="RUS86525.1"/>
    <property type="molecule type" value="Genomic_DNA"/>
</dbReference>
<name>A0A433TYB5_ELYCH</name>
<dbReference type="GO" id="GO:0001401">
    <property type="term" value="C:SAM complex"/>
    <property type="evidence" value="ECO:0007669"/>
    <property type="project" value="TreeGrafter"/>
</dbReference>
<dbReference type="InterPro" id="IPR050931">
    <property type="entry name" value="Mito_Protein_Transport_Metaxin"/>
</dbReference>
<evidence type="ECO:0000313" key="5">
    <source>
        <dbReference type="Proteomes" id="UP000271974"/>
    </source>
</evidence>
<gene>
    <name evidence="4" type="ORF">EGW08_005717</name>
</gene>
<keyword evidence="5" id="KW-1185">Reference proteome</keyword>
<dbReference type="PANTHER" id="PTHR12289:SF38">
    <property type="entry name" value="METAXIN-2"/>
    <property type="match status" value="1"/>
</dbReference>
<feature type="domain" description="Metaxin glutathione S-transferase" evidence="2">
    <location>
        <begin position="185"/>
        <end position="247"/>
    </location>
</feature>
<sequence length="254" mass="28748">MALVADALQATIGASEPWPDDVLLYQQYKAEQITLPDCAQCLAVEAFLRMCGLRFNVKYKTNAEEMSPSGKVPFIQAGPYLVSEFDPVVGFGFSLSSEMSDTDRSEMRAYMSMLENILGNAEVMIIIMIIMLMIMMIVTKPRYGCSYPWPLNWVLAWRKQRAVVARLTANDWASKTMEEVTEEVHTCCLALSEKLDKKKYFFGDNPTELDAQVYGHLYTLLTTKLPGGPFTSVIREFQNLAEFCKRVDSAYFSD</sequence>
<dbReference type="SUPFAM" id="SSF47616">
    <property type="entry name" value="GST C-terminal domain-like"/>
    <property type="match status" value="1"/>
</dbReference>
<evidence type="ECO:0000313" key="4">
    <source>
        <dbReference type="EMBL" id="RUS86525.1"/>
    </source>
</evidence>
<dbReference type="STRING" id="188477.A0A433TYB5"/>
<comment type="caution">
    <text evidence="4">The sequence shown here is derived from an EMBL/GenBank/DDBJ whole genome shotgun (WGS) entry which is preliminary data.</text>
</comment>
<dbReference type="OrthoDB" id="198787at2759"/>
<accession>A0A433TYB5</accession>
<dbReference type="AlphaFoldDB" id="A0A433TYB5"/>
<dbReference type="InterPro" id="IPR012336">
    <property type="entry name" value="Thioredoxin-like_fold"/>
</dbReference>
<evidence type="ECO:0000259" key="2">
    <source>
        <dbReference type="Pfam" id="PF17171"/>
    </source>
</evidence>
<reference evidence="4 5" key="1">
    <citation type="submission" date="2019-01" db="EMBL/GenBank/DDBJ databases">
        <title>A draft genome assembly of the solar-powered sea slug Elysia chlorotica.</title>
        <authorList>
            <person name="Cai H."/>
            <person name="Li Q."/>
            <person name="Fang X."/>
            <person name="Li J."/>
            <person name="Curtis N.E."/>
            <person name="Altenburger A."/>
            <person name="Shibata T."/>
            <person name="Feng M."/>
            <person name="Maeda T."/>
            <person name="Schwartz J.A."/>
            <person name="Shigenobu S."/>
            <person name="Lundholm N."/>
            <person name="Nishiyama T."/>
            <person name="Yang H."/>
            <person name="Hasebe M."/>
            <person name="Li S."/>
            <person name="Pierce S.K."/>
            <person name="Wang J."/>
        </authorList>
    </citation>
    <scope>NUCLEOTIDE SEQUENCE [LARGE SCALE GENOMIC DNA]</scope>
    <source>
        <strain evidence="4">EC2010</strain>
        <tissue evidence="4">Whole organism of an adult</tissue>
    </source>
</reference>
<keyword evidence="1" id="KW-0812">Transmembrane</keyword>
<dbReference type="Pfam" id="PF17171">
    <property type="entry name" value="GST_C_6"/>
    <property type="match status" value="1"/>
</dbReference>